<dbReference type="SUPFAM" id="SSF53098">
    <property type="entry name" value="Ribonuclease H-like"/>
    <property type="match status" value="1"/>
</dbReference>
<accession>A0A817QZN8</accession>
<evidence type="ECO:0000313" key="2">
    <source>
        <dbReference type="Proteomes" id="UP000663833"/>
    </source>
</evidence>
<sequence>GEAIDADVAVTYVDTDDVILFNEKSQINNTDDVFLSDYFVVKSNAYDYEDKYKSNYSLIFNENNNSNRFHTLKKRVVTRWNTVLIMHRSYADNIHGVEAILSRLKCFDLILTKDENQFIQDLIEFLSMFESTTTILSASKSYPTISLCLLLRMEIESLSRVDGTESLVIQEMKSLLSENFNNRFPLMPLYICAFLLDPS</sequence>
<dbReference type="Proteomes" id="UP000663833">
    <property type="component" value="Unassembled WGS sequence"/>
</dbReference>
<protein>
    <submittedName>
        <fullName evidence="1">Uncharacterized protein</fullName>
    </submittedName>
</protein>
<dbReference type="AlphaFoldDB" id="A0A817QZN8"/>
<gene>
    <name evidence="1" type="ORF">LUA448_LOCUS3374</name>
</gene>
<evidence type="ECO:0000313" key="1">
    <source>
        <dbReference type="EMBL" id="CAF3223419.1"/>
    </source>
</evidence>
<name>A0A817QZN8_9BILA</name>
<dbReference type="InterPro" id="IPR012337">
    <property type="entry name" value="RNaseH-like_sf"/>
</dbReference>
<reference evidence="1" key="1">
    <citation type="submission" date="2021-02" db="EMBL/GenBank/DDBJ databases">
        <authorList>
            <person name="Nowell W R."/>
        </authorList>
    </citation>
    <scope>NUCLEOTIDE SEQUENCE</scope>
</reference>
<dbReference type="EMBL" id="CAJNYD010000152">
    <property type="protein sequence ID" value="CAF3223419.1"/>
    <property type="molecule type" value="Genomic_DNA"/>
</dbReference>
<feature type="non-terminal residue" evidence="1">
    <location>
        <position position="1"/>
    </location>
</feature>
<comment type="caution">
    <text evidence="1">The sequence shown here is derived from an EMBL/GenBank/DDBJ whole genome shotgun (WGS) entry which is preliminary data.</text>
</comment>
<organism evidence="1 2">
    <name type="scientific">Rotaria socialis</name>
    <dbReference type="NCBI Taxonomy" id="392032"/>
    <lineage>
        <taxon>Eukaryota</taxon>
        <taxon>Metazoa</taxon>
        <taxon>Spiralia</taxon>
        <taxon>Gnathifera</taxon>
        <taxon>Rotifera</taxon>
        <taxon>Eurotatoria</taxon>
        <taxon>Bdelloidea</taxon>
        <taxon>Philodinida</taxon>
        <taxon>Philodinidae</taxon>
        <taxon>Rotaria</taxon>
    </lineage>
</organism>
<proteinExistence type="predicted"/>